<feature type="transmembrane region" description="Helical" evidence="8">
    <location>
        <begin position="20"/>
        <end position="41"/>
    </location>
</feature>
<feature type="transmembrane region" description="Helical" evidence="8">
    <location>
        <begin position="142"/>
        <end position="162"/>
    </location>
</feature>
<keyword evidence="5 8" id="KW-1133">Transmembrane helix</keyword>
<evidence type="ECO:0000256" key="2">
    <source>
        <dbReference type="ARBA" id="ARBA00005887"/>
    </source>
</evidence>
<protein>
    <recommendedName>
        <fullName evidence="8">Ammonium transporter</fullName>
    </recommendedName>
</protein>
<feature type="transmembrane region" description="Helical" evidence="8">
    <location>
        <begin position="294"/>
        <end position="314"/>
    </location>
</feature>
<feature type="transmembrane region" description="Helical" evidence="8">
    <location>
        <begin position="213"/>
        <end position="230"/>
    </location>
</feature>
<evidence type="ECO:0000313" key="12">
    <source>
        <dbReference type="Proteomes" id="UP001161757"/>
    </source>
</evidence>
<dbReference type="GO" id="GO:0008519">
    <property type="term" value="F:ammonium channel activity"/>
    <property type="evidence" value="ECO:0007669"/>
    <property type="project" value="InterPro"/>
</dbReference>
<name>A0AAN6ISV3_EXODE</name>
<evidence type="ECO:0000313" key="11">
    <source>
        <dbReference type="EMBL" id="KAJ8990149.1"/>
    </source>
</evidence>
<reference evidence="11" key="1">
    <citation type="submission" date="2023-01" db="EMBL/GenBank/DDBJ databases">
        <title>Exophiala dermititidis isolated from Cystic Fibrosis Patient.</title>
        <authorList>
            <person name="Kurbessoian T."/>
            <person name="Crocker A."/>
            <person name="Murante D."/>
            <person name="Hogan D.A."/>
            <person name="Stajich J.E."/>
        </authorList>
    </citation>
    <scope>NUCLEOTIDE SEQUENCE</scope>
    <source>
        <strain evidence="11">Ex8</strain>
    </source>
</reference>
<feature type="transmembrane region" description="Helical" evidence="8">
    <location>
        <begin position="270"/>
        <end position="288"/>
    </location>
</feature>
<feature type="transmembrane region" description="Helical" evidence="8">
    <location>
        <begin position="242"/>
        <end position="263"/>
    </location>
</feature>
<feature type="transmembrane region" description="Helical" evidence="8">
    <location>
        <begin position="174"/>
        <end position="193"/>
    </location>
</feature>
<feature type="transmembrane region" description="Helical" evidence="8">
    <location>
        <begin position="53"/>
        <end position="71"/>
    </location>
</feature>
<comment type="similarity">
    <text evidence="2 8">Belongs to the ammonia transporter channel (TC 1.A.11.2) family.</text>
</comment>
<dbReference type="InterPro" id="IPR001905">
    <property type="entry name" value="Ammonium_transpt"/>
</dbReference>
<evidence type="ECO:0000256" key="8">
    <source>
        <dbReference type="RuleBase" id="RU362002"/>
    </source>
</evidence>
<dbReference type="GO" id="GO:0005886">
    <property type="term" value="C:plasma membrane"/>
    <property type="evidence" value="ECO:0007669"/>
    <property type="project" value="UniProtKB-SubCell"/>
</dbReference>
<dbReference type="PANTHER" id="PTHR43029">
    <property type="entry name" value="AMMONIUM TRANSPORTER MEP2"/>
    <property type="match status" value="1"/>
</dbReference>
<evidence type="ECO:0000256" key="7">
    <source>
        <dbReference type="ARBA" id="ARBA00023177"/>
    </source>
</evidence>
<dbReference type="AlphaFoldDB" id="A0AAN6ISV3"/>
<comment type="subcellular location">
    <subcellularLocation>
        <location evidence="8">Cell membrane</location>
        <topology evidence="8">Multi-pass membrane protein</topology>
    </subcellularLocation>
    <subcellularLocation>
        <location evidence="1">Membrane</location>
        <topology evidence="1">Multi-pass membrane protein</topology>
    </subcellularLocation>
</comment>
<feature type="compositionally biased region" description="Polar residues" evidence="9">
    <location>
        <begin position="440"/>
        <end position="452"/>
    </location>
</feature>
<dbReference type="InterPro" id="IPR018047">
    <property type="entry name" value="Ammonium_transpt_CS"/>
</dbReference>
<dbReference type="PRINTS" id="PR00342">
    <property type="entry name" value="RHESUSRHD"/>
</dbReference>
<organism evidence="11 12">
    <name type="scientific">Exophiala dermatitidis</name>
    <name type="common">Black yeast-like fungus</name>
    <name type="synonym">Wangiella dermatitidis</name>
    <dbReference type="NCBI Taxonomy" id="5970"/>
    <lineage>
        <taxon>Eukaryota</taxon>
        <taxon>Fungi</taxon>
        <taxon>Dikarya</taxon>
        <taxon>Ascomycota</taxon>
        <taxon>Pezizomycotina</taxon>
        <taxon>Eurotiomycetes</taxon>
        <taxon>Chaetothyriomycetidae</taxon>
        <taxon>Chaetothyriales</taxon>
        <taxon>Herpotrichiellaceae</taxon>
        <taxon>Exophiala</taxon>
    </lineage>
</organism>
<feature type="transmembrane region" description="Helical" evidence="8">
    <location>
        <begin position="110"/>
        <end position="130"/>
    </location>
</feature>
<dbReference type="NCBIfam" id="TIGR00836">
    <property type="entry name" value="amt"/>
    <property type="match status" value="1"/>
</dbReference>
<keyword evidence="7 8" id="KW-0924">Ammonia transport</keyword>
<gene>
    <name evidence="11" type="primary">AMT1</name>
    <name evidence="11" type="ORF">HRR80_005640</name>
</gene>
<feature type="region of interest" description="Disordered" evidence="9">
    <location>
        <begin position="440"/>
        <end position="474"/>
    </location>
</feature>
<proteinExistence type="inferred from homology"/>
<dbReference type="InterPro" id="IPR029020">
    <property type="entry name" value="Ammonium/urea_transptr"/>
</dbReference>
<dbReference type="Gene3D" id="1.10.3430.10">
    <property type="entry name" value="Ammonium transporter AmtB like domains"/>
    <property type="match status" value="1"/>
</dbReference>
<dbReference type="PROSITE" id="PS01219">
    <property type="entry name" value="AMMONIUM_TRANSP"/>
    <property type="match status" value="1"/>
</dbReference>
<keyword evidence="6 8" id="KW-0472">Membrane</keyword>
<dbReference type="PANTHER" id="PTHR43029:SF10">
    <property type="entry name" value="AMMONIUM TRANSPORTER MEP2"/>
    <property type="match status" value="1"/>
</dbReference>
<dbReference type="SUPFAM" id="SSF111352">
    <property type="entry name" value="Ammonium transporter"/>
    <property type="match status" value="1"/>
</dbReference>
<dbReference type="FunFam" id="1.10.3430.10:FF:000003">
    <property type="entry name" value="Ammonium transporter"/>
    <property type="match status" value="1"/>
</dbReference>
<dbReference type="InterPro" id="IPR024041">
    <property type="entry name" value="NH4_transpt_AmtB-like_dom"/>
</dbReference>
<feature type="transmembrane region" description="Helical" evidence="8">
    <location>
        <begin position="326"/>
        <end position="348"/>
    </location>
</feature>
<evidence type="ECO:0000259" key="10">
    <source>
        <dbReference type="Pfam" id="PF00909"/>
    </source>
</evidence>
<feature type="transmembrane region" description="Helical" evidence="8">
    <location>
        <begin position="382"/>
        <end position="400"/>
    </location>
</feature>
<keyword evidence="4 8" id="KW-0812">Transmembrane</keyword>
<evidence type="ECO:0000256" key="4">
    <source>
        <dbReference type="ARBA" id="ARBA00022692"/>
    </source>
</evidence>
<evidence type="ECO:0000256" key="5">
    <source>
        <dbReference type="ARBA" id="ARBA00022989"/>
    </source>
</evidence>
<evidence type="ECO:0000256" key="9">
    <source>
        <dbReference type="SAM" id="MobiDB-lite"/>
    </source>
</evidence>
<feature type="domain" description="Ammonium transporter AmtB-like" evidence="10">
    <location>
        <begin position="21"/>
        <end position="426"/>
    </location>
</feature>
<dbReference type="Pfam" id="PF00909">
    <property type="entry name" value="Ammonium_transp"/>
    <property type="match status" value="1"/>
</dbReference>
<evidence type="ECO:0000256" key="1">
    <source>
        <dbReference type="ARBA" id="ARBA00004141"/>
    </source>
</evidence>
<accession>A0AAN6ISV3</accession>
<evidence type="ECO:0000256" key="6">
    <source>
        <dbReference type="ARBA" id="ARBA00023136"/>
    </source>
</evidence>
<dbReference type="Proteomes" id="UP001161757">
    <property type="component" value="Unassembled WGS sequence"/>
</dbReference>
<dbReference type="InterPro" id="IPR002229">
    <property type="entry name" value="RhesusRHD"/>
</dbReference>
<comment type="caution">
    <text evidence="11">The sequence shown here is derived from an EMBL/GenBank/DDBJ whole genome shotgun (WGS) entry which is preliminary data.</text>
</comment>
<sequence length="474" mass="50622">MTGGNSLTEDLNVYYNAGDIAWMITATALVLLMIPGVGFFYSGLARRKSALSLIWLSVAATGLISFQWFFWGYSLAFSHTAGKFLGDMENFGFRNVLGAPSIGSTKIPDLMFAVYQGMFAAITVALAIGAAAERGRMLPAMVFSFVWSTVVYDPIACWTWNSSGWVFKMGGLDFAGGTPVHISSGAAALAYSLMLGKRRGHGTHELNYRPHNVTHIVIGTVFLWVGWFGFNAGSALAANLRAVMAAVVTNLAASVGGITWCILDYRLERKWSTVGFCSGVIAGLVAITPGSGFVPAWAAVIFGVVGGVACNYATKLKFLLRIDDSLDIFALHGVGGLVGDLLTGLFAADYIAHLDGSMEIPGGWINHHYIQLAYQLCDGVTGMAYSFVLSCLILFVINLIPGLHIRASEQEEIMGMDETEIGEFAYDYVELSRDVVNGIESSAASQHKTTPISDVEDADEKPAQPAPSAAAPAA</sequence>
<evidence type="ECO:0000256" key="3">
    <source>
        <dbReference type="ARBA" id="ARBA00022448"/>
    </source>
</evidence>
<dbReference type="EMBL" id="JAJGCB010000011">
    <property type="protein sequence ID" value="KAJ8990149.1"/>
    <property type="molecule type" value="Genomic_DNA"/>
</dbReference>
<keyword evidence="3 8" id="KW-0813">Transport</keyword>